<proteinExistence type="predicted"/>
<reference evidence="2 3" key="1">
    <citation type="submission" date="2021-03" db="EMBL/GenBank/DDBJ databases">
        <title>Caproiciproducens sp. nov. isolated from feces of cow.</title>
        <authorList>
            <person name="Choi J.-Y."/>
        </authorList>
    </citation>
    <scope>NUCLEOTIDE SEQUENCE [LARGE SCALE GENOMIC DNA]</scope>
    <source>
        <strain evidence="2 3">AGMB10547</strain>
    </source>
</reference>
<dbReference type="NCBIfam" id="NF040909">
    <property type="entry name" value="OadG_rel_small"/>
    <property type="match status" value="1"/>
</dbReference>
<dbReference type="Proteomes" id="UP000719942">
    <property type="component" value="Unassembled WGS sequence"/>
</dbReference>
<evidence type="ECO:0000313" key="3">
    <source>
        <dbReference type="Proteomes" id="UP000719942"/>
    </source>
</evidence>
<keyword evidence="1" id="KW-1133">Transmembrane helix</keyword>
<evidence type="ECO:0000256" key="1">
    <source>
        <dbReference type="SAM" id="Phobius"/>
    </source>
</evidence>
<organism evidence="2 3">
    <name type="scientific">Caproiciproducens faecalis</name>
    <dbReference type="NCBI Taxonomy" id="2820301"/>
    <lineage>
        <taxon>Bacteria</taxon>
        <taxon>Bacillati</taxon>
        <taxon>Bacillota</taxon>
        <taxon>Clostridia</taxon>
        <taxon>Eubacteriales</taxon>
        <taxon>Acutalibacteraceae</taxon>
        <taxon>Caproiciproducens</taxon>
    </lineage>
</organism>
<comment type="caution">
    <text evidence="2">The sequence shown here is derived from an EMBL/GenBank/DDBJ whole genome shotgun (WGS) entry which is preliminary data.</text>
</comment>
<gene>
    <name evidence="2" type="ORF">J5W02_07150</name>
</gene>
<dbReference type="EMBL" id="JAGFNZ010000002">
    <property type="protein sequence ID" value="MBW7572587.1"/>
    <property type="molecule type" value="Genomic_DNA"/>
</dbReference>
<protein>
    <recommendedName>
        <fullName evidence="4">Oxaloacetate decarboxylase, gamma chain</fullName>
    </recommendedName>
</protein>
<feature type="transmembrane region" description="Helical" evidence="1">
    <location>
        <begin position="29"/>
        <end position="50"/>
    </location>
</feature>
<evidence type="ECO:0000313" key="2">
    <source>
        <dbReference type="EMBL" id="MBW7572587.1"/>
    </source>
</evidence>
<name>A0ABS7DMQ7_9FIRM</name>
<keyword evidence="3" id="KW-1185">Reference proteome</keyword>
<evidence type="ECO:0008006" key="4">
    <source>
        <dbReference type="Google" id="ProtNLM"/>
    </source>
</evidence>
<sequence length="60" mass="6416">MQLNAMAVLFKSLMGDVSGADVSKSFELMGKGMLGIFIVMVLIYGVIVMLNKSTGSKNTK</sequence>
<keyword evidence="1" id="KW-0472">Membrane</keyword>
<accession>A0ABS7DMQ7</accession>
<keyword evidence="1" id="KW-0812">Transmembrane</keyword>